<dbReference type="EMBL" id="CAKMRJ010000001">
    <property type="protein sequence ID" value="CAH1413227.1"/>
    <property type="molecule type" value="Genomic_DNA"/>
</dbReference>
<evidence type="ECO:0000313" key="3">
    <source>
        <dbReference type="Proteomes" id="UP001157418"/>
    </source>
</evidence>
<dbReference type="Proteomes" id="UP001157418">
    <property type="component" value="Unassembled WGS sequence"/>
</dbReference>
<comment type="caution">
    <text evidence="2">The sequence shown here is derived from an EMBL/GenBank/DDBJ whole genome shotgun (WGS) entry which is preliminary data.</text>
</comment>
<dbReference type="InterPro" id="IPR025476">
    <property type="entry name" value="Helitron_helicase-like"/>
</dbReference>
<proteinExistence type="predicted"/>
<reference evidence="2 3" key="1">
    <citation type="submission" date="2022-01" db="EMBL/GenBank/DDBJ databases">
        <authorList>
            <person name="Xiong W."/>
            <person name="Schranz E."/>
        </authorList>
    </citation>
    <scope>NUCLEOTIDE SEQUENCE [LARGE SCALE GENOMIC DNA]</scope>
</reference>
<keyword evidence="3" id="KW-1185">Reference proteome</keyword>
<organism evidence="2 3">
    <name type="scientific">Lactuca virosa</name>
    <dbReference type="NCBI Taxonomy" id="75947"/>
    <lineage>
        <taxon>Eukaryota</taxon>
        <taxon>Viridiplantae</taxon>
        <taxon>Streptophyta</taxon>
        <taxon>Embryophyta</taxon>
        <taxon>Tracheophyta</taxon>
        <taxon>Spermatophyta</taxon>
        <taxon>Magnoliopsida</taxon>
        <taxon>eudicotyledons</taxon>
        <taxon>Gunneridae</taxon>
        <taxon>Pentapetalae</taxon>
        <taxon>asterids</taxon>
        <taxon>campanulids</taxon>
        <taxon>Asterales</taxon>
        <taxon>Asteraceae</taxon>
        <taxon>Cichorioideae</taxon>
        <taxon>Cichorieae</taxon>
        <taxon>Lactucinae</taxon>
        <taxon>Lactuca</taxon>
    </lineage>
</organism>
<name>A0AAU9LFS1_9ASTR</name>
<dbReference type="PANTHER" id="PTHR10492">
    <property type="match status" value="1"/>
</dbReference>
<evidence type="ECO:0000313" key="2">
    <source>
        <dbReference type="EMBL" id="CAH1413227.1"/>
    </source>
</evidence>
<dbReference type="PANTHER" id="PTHR10492:SF94">
    <property type="entry name" value="ATP-DEPENDENT DNA HELICASE"/>
    <property type="match status" value="1"/>
</dbReference>
<dbReference type="AlphaFoldDB" id="A0AAU9LFS1"/>
<feature type="domain" description="Helitron helicase-like" evidence="1">
    <location>
        <begin position="1"/>
        <end position="95"/>
    </location>
</feature>
<sequence>MRRRFLDAMALVQDDGRHDIFLTMTCNPKWKEIDDELLPGQSAQDRPDLVARVFHAKLEDLKVQLFQRHIIGVVGSYVYVIEFQKRGLPHAHFLLIMTPGYKMNNPDDYDKLVCSEIPDPIRWVAPYNPKLLMMFNCHINVEVCSSINSVKYLFKYVYKGHDKQVIHIDKDQENIVINDIQKFQDAHYVSPPEALWRVFSFPLSQIHPCVMALQIHLPNQQLARFKDGDRMEDIVDREKGKNSMLTTFFEKNKEDSNARKYLYKDFPKHFTWNRSKHCWRTRLHKSMIGRLVYANPAEGEILPTPAFMSYYWAYLL</sequence>
<protein>
    <recommendedName>
        <fullName evidence="1">Helitron helicase-like domain-containing protein</fullName>
    </recommendedName>
</protein>
<dbReference type="Pfam" id="PF14214">
    <property type="entry name" value="Helitron_like_N"/>
    <property type="match status" value="1"/>
</dbReference>
<gene>
    <name evidence="2" type="ORF">LVIROSA_LOCUS1197</name>
</gene>
<accession>A0AAU9LFS1</accession>
<evidence type="ECO:0000259" key="1">
    <source>
        <dbReference type="Pfam" id="PF14214"/>
    </source>
</evidence>